<dbReference type="RefSeq" id="WP_172247458.1">
    <property type="nucleotide sequence ID" value="NZ_BMDD01000002.1"/>
</dbReference>
<dbReference type="InterPro" id="IPR009057">
    <property type="entry name" value="Homeodomain-like_sf"/>
</dbReference>
<dbReference type="Gene3D" id="2.60.120.10">
    <property type="entry name" value="Jelly Rolls"/>
    <property type="match status" value="1"/>
</dbReference>
<dbReference type="InterPro" id="IPR018060">
    <property type="entry name" value="HTH_AraC"/>
</dbReference>
<organism evidence="6 7">
    <name type="scientific">Saccharibacillus endophyticus</name>
    <dbReference type="NCBI Taxonomy" id="2060666"/>
    <lineage>
        <taxon>Bacteria</taxon>
        <taxon>Bacillati</taxon>
        <taxon>Bacillota</taxon>
        <taxon>Bacilli</taxon>
        <taxon>Bacillales</taxon>
        <taxon>Paenibacillaceae</taxon>
        <taxon>Saccharibacillus</taxon>
    </lineage>
</organism>
<dbReference type="InterPro" id="IPR014710">
    <property type="entry name" value="RmlC-like_jellyroll"/>
</dbReference>
<dbReference type="PANTHER" id="PTHR43280:SF27">
    <property type="entry name" value="TRANSCRIPTIONAL REGULATOR MTLR"/>
    <property type="match status" value="1"/>
</dbReference>
<protein>
    <recommendedName>
        <fullName evidence="5">HTH araC/xylS-type domain-containing protein</fullName>
    </recommendedName>
</protein>
<dbReference type="SUPFAM" id="SSF51182">
    <property type="entry name" value="RmlC-like cupins"/>
    <property type="match status" value="1"/>
</dbReference>
<dbReference type="EMBL" id="BMDD01000002">
    <property type="protein sequence ID" value="GGH77716.1"/>
    <property type="molecule type" value="Genomic_DNA"/>
</dbReference>
<keyword evidence="2" id="KW-0238">DNA-binding</keyword>
<gene>
    <name evidence="6" type="ORF">GCM10007362_21890</name>
</gene>
<sequence>MSELGGSLFQQQLLENGYGPRFHAYYYKQWSAYEMDYHRHNSTEIMYLMSGSCIVDVMADEREERYRLKKGELILLDANVPHRLIVENEVACRMLNVEFSFISLEAGSEAAISISALAKEEAALAELLQTPFASLVLPDPEEVLHALKSLVLELDRQHGKQNVMVRLLFAELLLRLARLHREQLNPSRQHAHHYIRKVTEYLHQNYDRGIRVEEVAAAVNLHPGYLHRLFKQHTGRTLTDYLNALRMDKAKMLLAGSVIPIADIADYVGIGSRQYFHLLFRKYSDCTPTEYRERTEPDSWKTAALDRPFPERANS</sequence>
<name>A0ABQ1ZS15_9BACL</name>
<dbReference type="Pfam" id="PF12833">
    <property type="entry name" value="HTH_18"/>
    <property type="match status" value="1"/>
</dbReference>
<dbReference type="PROSITE" id="PS01124">
    <property type="entry name" value="HTH_ARAC_FAMILY_2"/>
    <property type="match status" value="1"/>
</dbReference>
<dbReference type="SMART" id="SM00342">
    <property type="entry name" value="HTH_ARAC"/>
    <property type="match status" value="1"/>
</dbReference>
<evidence type="ECO:0000259" key="5">
    <source>
        <dbReference type="PROSITE" id="PS01124"/>
    </source>
</evidence>
<evidence type="ECO:0000256" key="2">
    <source>
        <dbReference type="ARBA" id="ARBA00023125"/>
    </source>
</evidence>
<accession>A0ABQ1ZS15</accession>
<keyword evidence="3" id="KW-0804">Transcription</keyword>
<dbReference type="InterPro" id="IPR018062">
    <property type="entry name" value="HTH_AraC-typ_CS"/>
</dbReference>
<evidence type="ECO:0000313" key="6">
    <source>
        <dbReference type="EMBL" id="GGH77716.1"/>
    </source>
</evidence>
<proteinExistence type="predicted"/>
<dbReference type="Proteomes" id="UP000605427">
    <property type="component" value="Unassembled WGS sequence"/>
</dbReference>
<dbReference type="InterPro" id="IPR003313">
    <property type="entry name" value="AraC-bd"/>
</dbReference>
<keyword evidence="7" id="KW-1185">Reference proteome</keyword>
<feature type="domain" description="HTH araC/xylS-type" evidence="5">
    <location>
        <begin position="196"/>
        <end position="294"/>
    </location>
</feature>
<dbReference type="PANTHER" id="PTHR43280">
    <property type="entry name" value="ARAC-FAMILY TRANSCRIPTIONAL REGULATOR"/>
    <property type="match status" value="1"/>
</dbReference>
<evidence type="ECO:0000256" key="3">
    <source>
        <dbReference type="ARBA" id="ARBA00023163"/>
    </source>
</evidence>
<dbReference type="SUPFAM" id="SSF46689">
    <property type="entry name" value="Homeodomain-like"/>
    <property type="match status" value="2"/>
</dbReference>
<dbReference type="Gene3D" id="1.10.10.60">
    <property type="entry name" value="Homeodomain-like"/>
    <property type="match status" value="2"/>
</dbReference>
<keyword evidence="1" id="KW-0805">Transcription regulation</keyword>
<evidence type="ECO:0000313" key="7">
    <source>
        <dbReference type="Proteomes" id="UP000605427"/>
    </source>
</evidence>
<dbReference type="Pfam" id="PF02311">
    <property type="entry name" value="AraC_binding"/>
    <property type="match status" value="1"/>
</dbReference>
<dbReference type="InterPro" id="IPR011051">
    <property type="entry name" value="RmlC_Cupin_sf"/>
</dbReference>
<comment type="caution">
    <text evidence="6">The sequence shown here is derived from an EMBL/GenBank/DDBJ whole genome shotgun (WGS) entry which is preliminary data.</text>
</comment>
<feature type="region of interest" description="Disordered" evidence="4">
    <location>
        <begin position="291"/>
        <end position="315"/>
    </location>
</feature>
<evidence type="ECO:0000256" key="1">
    <source>
        <dbReference type="ARBA" id="ARBA00023015"/>
    </source>
</evidence>
<evidence type="ECO:0000256" key="4">
    <source>
        <dbReference type="SAM" id="MobiDB-lite"/>
    </source>
</evidence>
<dbReference type="PROSITE" id="PS00041">
    <property type="entry name" value="HTH_ARAC_FAMILY_1"/>
    <property type="match status" value="1"/>
</dbReference>
<reference evidence="7" key="1">
    <citation type="journal article" date="2019" name="Int. J. Syst. Evol. Microbiol.">
        <title>The Global Catalogue of Microorganisms (GCM) 10K type strain sequencing project: providing services to taxonomists for standard genome sequencing and annotation.</title>
        <authorList>
            <consortium name="The Broad Institute Genomics Platform"/>
            <consortium name="The Broad Institute Genome Sequencing Center for Infectious Disease"/>
            <person name="Wu L."/>
            <person name="Ma J."/>
        </authorList>
    </citation>
    <scope>NUCLEOTIDE SEQUENCE [LARGE SCALE GENOMIC DNA]</scope>
    <source>
        <strain evidence="7">CCM 8702</strain>
    </source>
</reference>